<evidence type="ECO:0000256" key="1">
    <source>
        <dbReference type="SAM" id="SignalP"/>
    </source>
</evidence>
<name>A0A8J9TD89_PHATR</name>
<keyword evidence="1" id="KW-0732">Signal</keyword>
<sequence length="338" mass="38214">MKTLHSILALTSAAVLSLTLSFEWCKQRQRSWDARMQTLRMHLLESDENGCCTQLQSWEELPRIVQRFLDGIATLSTSPSREDDSTVDSSNMSCSSSSITSKIRSLTIQQEGFFSLQNAWLPFTAYQFVSALARKPGFVWEARIAPKALPRGFQWPRVRVCDAWSNGRGHLEASLAGIITVASMTEPDEVLLQGEMLRWLAEAPLIPTVLHPSTGIVFWHTVPNEPLQAMLSMKDPYTSLQVSLTATFDEKLGRMTTIQGLRPKACANGSGSFELAPWIGHFYNYTWQESVHFFVPTHMECGWIVDGIEELYFKGDNVELNYNVETLRLEQINSRQSQ</sequence>
<feature type="signal peptide" evidence="1">
    <location>
        <begin position="1"/>
        <end position="21"/>
    </location>
</feature>
<dbReference type="Pfam" id="PF21900">
    <property type="entry name" value="DUF6920"/>
    <property type="match status" value="1"/>
</dbReference>
<dbReference type="AlphaFoldDB" id="A0A8J9TD89"/>
<dbReference type="Proteomes" id="UP000836788">
    <property type="component" value="Chromosome 2"/>
</dbReference>
<dbReference type="InterPro" id="IPR054213">
    <property type="entry name" value="DUF6920"/>
</dbReference>
<protein>
    <submittedName>
        <fullName evidence="2">Uncharacterized protein</fullName>
    </submittedName>
</protein>
<evidence type="ECO:0000313" key="2">
    <source>
        <dbReference type="EMBL" id="CAG9283884.1"/>
    </source>
</evidence>
<reference evidence="2" key="1">
    <citation type="submission" date="2022-02" db="EMBL/GenBank/DDBJ databases">
        <authorList>
            <person name="Giguere J D."/>
        </authorList>
    </citation>
    <scope>NUCLEOTIDE SEQUENCE</scope>
    <source>
        <strain evidence="2">CCAP 1055/1</strain>
    </source>
</reference>
<dbReference type="EMBL" id="OU594943">
    <property type="protein sequence ID" value="CAG9283884.1"/>
    <property type="molecule type" value="Genomic_DNA"/>
</dbReference>
<proteinExistence type="predicted"/>
<feature type="chain" id="PRO_5035482621" evidence="1">
    <location>
        <begin position="22"/>
        <end position="338"/>
    </location>
</feature>
<organism evidence="2">
    <name type="scientific">Phaeodactylum tricornutum</name>
    <name type="common">Diatom</name>
    <dbReference type="NCBI Taxonomy" id="2850"/>
    <lineage>
        <taxon>Eukaryota</taxon>
        <taxon>Sar</taxon>
        <taxon>Stramenopiles</taxon>
        <taxon>Ochrophyta</taxon>
        <taxon>Bacillariophyta</taxon>
        <taxon>Bacillariophyceae</taxon>
        <taxon>Bacillariophycidae</taxon>
        <taxon>Naviculales</taxon>
        <taxon>Phaeodactylaceae</taxon>
        <taxon>Phaeodactylum</taxon>
    </lineage>
</organism>
<accession>A0A8J9TD89</accession>
<gene>
    <name evidence="2" type="ORF">PTTT1_LOCUS24241</name>
</gene>